<dbReference type="AlphaFoldDB" id="A0A285N8I6"/>
<dbReference type="PROSITE" id="PS51186">
    <property type="entry name" value="GNAT"/>
    <property type="match status" value="1"/>
</dbReference>
<dbReference type="InterPro" id="IPR050769">
    <property type="entry name" value="NAT_camello-type"/>
</dbReference>
<evidence type="ECO:0000256" key="1">
    <source>
        <dbReference type="ARBA" id="ARBA00022679"/>
    </source>
</evidence>
<evidence type="ECO:0000313" key="4">
    <source>
        <dbReference type="Proteomes" id="UP000219439"/>
    </source>
</evidence>
<sequence>MSFSFIRSARDDDGPLLAKLIAGIFADYDNCIFEPTEFPELDHPASYYAAKGGQMWVVEQDDKLVGSLAISETTDEGIFELFKVYVAKETRGQGLAWSMFQQATDLVDSRDGHEIKLWTDTRFVEGHQFYEKIGFEKMPVIRRLNDVSNTWEFCYRLRAKEPS</sequence>
<dbReference type="EMBL" id="OBEL01000001">
    <property type="protein sequence ID" value="SNZ05804.1"/>
    <property type="molecule type" value="Genomic_DNA"/>
</dbReference>
<dbReference type="GO" id="GO:0008080">
    <property type="term" value="F:N-acetyltransferase activity"/>
    <property type="evidence" value="ECO:0007669"/>
    <property type="project" value="InterPro"/>
</dbReference>
<evidence type="ECO:0000313" key="3">
    <source>
        <dbReference type="EMBL" id="SNZ05804.1"/>
    </source>
</evidence>
<proteinExistence type="predicted"/>
<accession>A0A285N8I6</accession>
<dbReference type="InterPro" id="IPR016181">
    <property type="entry name" value="Acyl_CoA_acyltransferase"/>
</dbReference>
<dbReference type="RefSeq" id="WP_097151560.1">
    <property type="nucleotide sequence ID" value="NZ_OBEL01000001.1"/>
</dbReference>
<reference evidence="3 4" key="1">
    <citation type="submission" date="2017-09" db="EMBL/GenBank/DDBJ databases">
        <authorList>
            <person name="Ehlers B."/>
            <person name="Leendertz F.H."/>
        </authorList>
    </citation>
    <scope>NUCLEOTIDE SEQUENCE [LARGE SCALE GENOMIC DNA]</scope>
    <source>
        <strain evidence="3 4">DSM 18289</strain>
    </source>
</reference>
<feature type="domain" description="N-acetyltransferase" evidence="2">
    <location>
        <begin position="4"/>
        <end position="160"/>
    </location>
</feature>
<dbReference type="OrthoDB" id="9799681at2"/>
<dbReference type="PANTHER" id="PTHR13947">
    <property type="entry name" value="GNAT FAMILY N-ACETYLTRANSFERASE"/>
    <property type="match status" value="1"/>
</dbReference>
<evidence type="ECO:0000259" key="2">
    <source>
        <dbReference type="PROSITE" id="PS51186"/>
    </source>
</evidence>
<protein>
    <submittedName>
        <fullName evidence="3">Putative acetyltransferase</fullName>
    </submittedName>
</protein>
<dbReference type="Gene3D" id="3.40.630.30">
    <property type="match status" value="1"/>
</dbReference>
<dbReference type="CDD" id="cd04301">
    <property type="entry name" value="NAT_SF"/>
    <property type="match status" value="1"/>
</dbReference>
<gene>
    <name evidence="3" type="ORF">SAMN06265368_0210</name>
</gene>
<dbReference type="PANTHER" id="PTHR13947:SF37">
    <property type="entry name" value="LD18367P"/>
    <property type="match status" value="1"/>
</dbReference>
<dbReference type="Proteomes" id="UP000219439">
    <property type="component" value="Unassembled WGS sequence"/>
</dbReference>
<dbReference type="InterPro" id="IPR000182">
    <property type="entry name" value="GNAT_dom"/>
</dbReference>
<dbReference type="Pfam" id="PF13508">
    <property type="entry name" value="Acetyltransf_7"/>
    <property type="match status" value="1"/>
</dbReference>
<dbReference type="SUPFAM" id="SSF55729">
    <property type="entry name" value="Acyl-CoA N-acyltransferases (Nat)"/>
    <property type="match status" value="1"/>
</dbReference>
<keyword evidence="4" id="KW-1185">Reference proteome</keyword>
<name>A0A285N8I6_9HYPH</name>
<keyword evidence="1 3" id="KW-0808">Transferase</keyword>
<organism evidence="3 4">
    <name type="scientific">Cohaesibacter gelatinilyticus</name>
    <dbReference type="NCBI Taxonomy" id="372072"/>
    <lineage>
        <taxon>Bacteria</taxon>
        <taxon>Pseudomonadati</taxon>
        <taxon>Pseudomonadota</taxon>
        <taxon>Alphaproteobacteria</taxon>
        <taxon>Hyphomicrobiales</taxon>
        <taxon>Cohaesibacteraceae</taxon>
    </lineage>
</organism>